<keyword evidence="2" id="KW-1003">Cell membrane</keyword>
<dbReference type="InterPro" id="IPR025857">
    <property type="entry name" value="MacB_PCD"/>
</dbReference>
<dbReference type="InterPro" id="IPR050250">
    <property type="entry name" value="Macrolide_Exporter_MacB"/>
</dbReference>
<feature type="domain" description="ABC3 transporter permease C-terminal" evidence="8">
    <location>
        <begin position="284"/>
        <end position="404"/>
    </location>
</feature>
<feature type="transmembrane region" description="Helical" evidence="7">
    <location>
        <begin position="371"/>
        <end position="396"/>
    </location>
</feature>
<comment type="similarity">
    <text evidence="6">Belongs to the ABC-4 integral membrane protein family.</text>
</comment>
<comment type="caution">
    <text evidence="10">The sequence shown here is derived from an EMBL/GenBank/DDBJ whole genome shotgun (WGS) entry which is preliminary data.</text>
</comment>
<evidence type="ECO:0000259" key="8">
    <source>
        <dbReference type="Pfam" id="PF02687"/>
    </source>
</evidence>
<dbReference type="Proteomes" id="UP000252355">
    <property type="component" value="Unassembled WGS sequence"/>
</dbReference>
<name>A0A367ZPB6_9BACT</name>
<feature type="transmembrane region" description="Helical" evidence="7">
    <location>
        <begin position="327"/>
        <end position="351"/>
    </location>
</feature>
<evidence type="ECO:0000256" key="7">
    <source>
        <dbReference type="SAM" id="Phobius"/>
    </source>
</evidence>
<keyword evidence="5 7" id="KW-0472">Membrane</keyword>
<feature type="domain" description="MacB-like periplasmic core" evidence="9">
    <location>
        <begin position="18"/>
        <end position="239"/>
    </location>
</feature>
<feature type="transmembrane region" description="Helical" evidence="7">
    <location>
        <begin position="20"/>
        <end position="42"/>
    </location>
</feature>
<proteinExistence type="inferred from homology"/>
<keyword evidence="3 7" id="KW-0812">Transmembrane</keyword>
<protein>
    <submittedName>
        <fullName evidence="10">ABC transporter permease protein</fullName>
    </submittedName>
</protein>
<dbReference type="EMBL" id="QOQW01000010">
    <property type="protein sequence ID" value="RCK79876.1"/>
    <property type="molecule type" value="Genomic_DNA"/>
</dbReference>
<evidence type="ECO:0000256" key="3">
    <source>
        <dbReference type="ARBA" id="ARBA00022692"/>
    </source>
</evidence>
<gene>
    <name evidence="10" type="ORF">OZSIB_4030</name>
</gene>
<evidence type="ECO:0000259" key="9">
    <source>
        <dbReference type="Pfam" id="PF12704"/>
    </source>
</evidence>
<evidence type="ECO:0000256" key="4">
    <source>
        <dbReference type="ARBA" id="ARBA00022989"/>
    </source>
</evidence>
<organism evidence="10 11">
    <name type="scientific">Candidatus Ozemobacter sibiricus</name>
    <dbReference type="NCBI Taxonomy" id="2268124"/>
    <lineage>
        <taxon>Bacteria</taxon>
        <taxon>Candidatus Ozemobacteria</taxon>
        <taxon>Candidatus Ozemobacterales</taxon>
        <taxon>Candidatus Ozemobacteraceae</taxon>
        <taxon>Candidatus Ozemobacter</taxon>
    </lineage>
</organism>
<evidence type="ECO:0000256" key="1">
    <source>
        <dbReference type="ARBA" id="ARBA00004651"/>
    </source>
</evidence>
<dbReference type="Pfam" id="PF12704">
    <property type="entry name" value="MacB_PCD"/>
    <property type="match status" value="1"/>
</dbReference>
<evidence type="ECO:0000256" key="2">
    <source>
        <dbReference type="ARBA" id="ARBA00022475"/>
    </source>
</evidence>
<dbReference type="PANTHER" id="PTHR30572">
    <property type="entry name" value="MEMBRANE COMPONENT OF TRANSPORTER-RELATED"/>
    <property type="match status" value="1"/>
</dbReference>
<reference evidence="10 11" key="1">
    <citation type="submission" date="2018-05" db="EMBL/GenBank/DDBJ databases">
        <title>A metagenomic window into the 2 km-deep terrestrial subsurface aquifer revealed taxonomically and functionally diverse microbial community comprising novel uncultured bacterial lineages.</title>
        <authorList>
            <person name="Kadnikov V.V."/>
            <person name="Mardanov A.V."/>
            <person name="Beletsky A.V."/>
            <person name="Banks D."/>
            <person name="Pimenov N.V."/>
            <person name="Frank Y.A."/>
            <person name="Karnachuk O.V."/>
            <person name="Ravin N.V."/>
        </authorList>
    </citation>
    <scope>NUCLEOTIDE SEQUENCE [LARGE SCALE GENOMIC DNA]</scope>
    <source>
        <strain evidence="10">BY5</strain>
    </source>
</reference>
<evidence type="ECO:0000313" key="10">
    <source>
        <dbReference type="EMBL" id="RCK79876.1"/>
    </source>
</evidence>
<feature type="transmembrane region" description="Helical" evidence="7">
    <location>
        <begin position="281"/>
        <end position="306"/>
    </location>
</feature>
<dbReference type="GO" id="GO:0022857">
    <property type="term" value="F:transmembrane transporter activity"/>
    <property type="evidence" value="ECO:0007669"/>
    <property type="project" value="TreeGrafter"/>
</dbReference>
<evidence type="ECO:0000256" key="6">
    <source>
        <dbReference type="ARBA" id="ARBA00038076"/>
    </source>
</evidence>
<comment type="subcellular location">
    <subcellularLocation>
        <location evidence="1">Cell membrane</location>
        <topology evidence="1">Multi-pass membrane protein</topology>
    </subcellularLocation>
</comment>
<evidence type="ECO:0000313" key="11">
    <source>
        <dbReference type="Proteomes" id="UP000252355"/>
    </source>
</evidence>
<keyword evidence="4 7" id="KW-1133">Transmembrane helix</keyword>
<dbReference type="InterPro" id="IPR003838">
    <property type="entry name" value="ABC3_permease_C"/>
</dbReference>
<dbReference type="AlphaFoldDB" id="A0A367ZPB6"/>
<evidence type="ECO:0000256" key="5">
    <source>
        <dbReference type="ARBA" id="ARBA00023136"/>
    </source>
</evidence>
<dbReference type="GO" id="GO:0005886">
    <property type="term" value="C:plasma membrane"/>
    <property type="evidence" value="ECO:0007669"/>
    <property type="project" value="UniProtKB-SubCell"/>
</dbReference>
<sequence>MGYVRLALRNLAHRPLRTALTVTAIGLAVAVAVSLIGFNLGYRQSIHTSIDKLGFQVMLMAKGCPYEAATMMLKGGTGLLYLPSSTYDEVKADPELAAITPIFIGLAQKEGSGIRDDEAGAFVILSGIDQASFVAMKPWLAFADGPGRQGGRWFAPDAAHEVVMGFEVAEYEQRKVGDTFYVTVIPHGQIEPQTHEMKVVGILERTGTQDDGTVFLPLSTARRLFNRPDELTIVGIKLKEFSGVRLREFEKRWARLPEVQVVSLQQVKTTLVSLVETAQTMIAAVAIVAIIVAVIGVVNTILMSVVERTGEIGIMKAIGATRSDIFQIIWLETLAICLGGGLLGCVGAVLGARGVEAALRLLIDVGVHGSIVVITPSILGGAMVGAAGLGVFAGVYPAWRAASLRPIEAIREGE</sequence>
<dbReference type="Pfam" id="PF02687">
    <property type="entry name" value="FtsX"/>
    <property type="match status" value="1"/>
</dbReference>
<dbReference type="PANTHER" id="PTHR30572:SF4">
    <property type="entry name" value="ABC TRANSPORTER PERMEASE YTRF"/>
    <property type="match status" value="1"/>
</dbReference>
<accession>A0A367ZPB6</accession>